<evidence type="ECO:0000256" key="10">
    <source>
        <dbReference type="ARBA" id="ARBA00041392"/>
    </source>
</evidence>
<dbReference type="GO" id="GO:0004662">
    <property type="term" value="F:CAAX-protein geranylgeranyltransferase activity"/>
    <property type="evidence" value="ECO:0007669"/>
    <property type="project" value="UniProtKB-EC"/>
</dbReference>
<dbReference type="STRING" id="691883.A0A058Z128"/>
<keyword evidence="7" id="KW-0677">Repeat</keyword>
<reference evidence="15" key="1">
    <citation type="submission" date="2013-04" db="EMBL/GenBank/DDBJ databases">
        <title>The Genome Sequence of Fonticula alba ATCC 38817.</title>
        <authorList>
            <consortium name="The Broad Institute Genomics Platform"/>
            <person name="Russ C."/>
            <person name="Cuomo C."/>
            <person name="Burger G."/>
            <person name="Gray M.W."/>
            <person name="Holland P.W.H."/>
            <person name="King N."/>
            <person name="Lang F.B.F."/>
            <person name="Roger A.J."/>
            <person name="Ruiz-Trillo I."/>
            <person name="Brown M."/>
            <person name="Walker B."/>
            <person name="Young S."/>
            <person name="Zeng Q."/>
            <person name="Gargeya S."/>
            <person name="Fitzgerald M."/>
            <person name="Haas B."/>
            <person name="Abouelleil A."/>
            <person name="Allen A.W."/>
            <person name="Alvarado L."/>
            <person name="Arachchi H.M."/>
            <person name="Berlin A.M."/>
            <person name="Chapman S.B."/>
            <person name="Gainer-Dewar J."/>
            <person name="Goldberg J."/>
            <person name="Griggs A."/>
            <person name="Gujja S."/>
            <person name="Hansen M."/>
            <person name="Howarth C."/>
            <person name="Imamovic A."/>
            <person name="Ireland A."/>
            <person name="Larimer J."/>
            <person name="McCowan C."/>
            <person name="Murphy C."/>
            <person name="Pearson M."/>
            <person name="Poon T.W."/>
            <person name="Priest M."/>
            <person name="Roberts A."/>
            <person name="Saif S."/>
            <person name="Shea T."/>
            <person name="Sisk P."/>
            <person name="Sykes S."/>
            <person name="Wortman J."/>
            <person name="Nusbaum C."/>
            <person name="Birren B."/>
        </authorList>
    </citation>
    <scope>NUCLEOTIDE SEQUENCE [LARGE SCALE GENOMIC DNA]</scope>
    <source>
        <strain evidence="15">ATCC 38817</strain>
    </source>
</reference>
<dbReference type="Pfam" id="PF01239">
    <property type="entry name" value="PPTA"/>
    <property type="match status" value="5"/>
</dbReference>
<keyword evidence="6" id="KW-0808">Transferase</keyword>
<evidence type="ECO:0000256" key="14">
    <source>
        <dbReference type="SAM" id="MobiDB-lite"/>
    </source>
</evidence>
<feature type="region of interest" description="Disordered" evidence="14">
    <location>
        <begin position="1"/>
        <end position="24"/>
    </location>
</feature>
<keyword evidence="8" id="KW-0460">Magnesium</keyword>
<dbReference type="GO" id="GO:0005965">
    <property type="term" value="C:protein farnesyltransferase complex"/>
    <property type="evidence" value="ECO:0007669"/>
    <property type="project" value="TreeGrafter"/>
</dbReference>
<evidence type="ECO:0000256" key="6">
    <source>
        <dbReference type="ARBA" id="ARBA00022679"/>
    </source>
</evidence>
<evidence type="ECO:0000256" key="13">
    <source>
        <dbReference type="ARBA" id="ARBA00043219"/>
    </source>
</evidence>
<evidence type="ECO:0000256" key="9">
    <source>
        <dbReference type="ARBA" id="ARBA00040965"/>
    </source>
</evidence>
<keyword evidence="5" id="KW-0637">Prenyltransferase</keyword>
<dbReference type="eggNOG" id="KOG0530">
    <property type="taxonomic scope" value="Eukaryota"/>
</dbReference>
<comment type="cofactor">
    <cofactor evidence="1">
        <name>Mg(2+)</name>
        <dbReference type="ChEBI" id="CHEBI:18420"/>
    </cofactor>
</comment>
<dbReference type="PANTHER" id="PTHR11129">
    <property type="entry name" value="PROTEIN FARNESYLTRANSFERASE ALPHA SUBUNIT/RAB GERANYLGERANYL TRANSFERASE ALPHA SUBUNIT"/>
    <property type="match status" value="1"/>
</dbReference>
<evidence type="ECO:0000256" key="3">
    <source>
        <dbReference type="ARBA" id="ARBA00012700"/>
    </source>
</evidence>
<evidence type="ECO:0000256" key="1">
    <source>
        <dbReference type="ARBA" id="ARBA00001946"/>
    </source>
</evidence>
<dbReference type="GO" id="GO:0004660">
    <property type="term" value="F:protein farnesyltransferase activity"/>
    <property type="evidence" value="ECO:0007669"/>
    <property type="project" value="UniProtKB-EC"/>
</dbReference>
<dbReference type="AlphaFoldDB" id="A0A058Z128"/>
<dbReference type="EC" id="2.5.1.59" evidence="3"/>
<sequence>MRGGPVPGRAVRAPPLQRPASGLPGQLPAEIEGKLLCEIPELSDITPLPQLETETPVVKILHSDSFDDALSYFRAIVQSGEVSMRALLITSYAAIVCPSHYSVWQYRRKLLAQLKVDPHREIEFVQAILLDNWKNYQLWYHRQQLVASIGGRSDERDITDSCFEHDAKNYHAWSHRQWFLRTYPPPSWLVEERAYCDRLLSEDVRNNSAWNQRMFVLLHTPRDHPEEFGQILTAELNYTLEKLNAAPSNESGWNYLRGLYTKFPGPWDAGFFATISASCDALLLRESQSPHLNAFMFHFYRDWAARQGDVSIMAPSVTIAKLLRDEIDTIRAKYWDMMHERVVAALAAAATTA</sequence>
<accession>A0A058Z128</accession>
<dbReference type="Gene3D" id="1.25.40.120">
    <property type="entry name" value="Protein prenylyltransferase"/>
    <property type="match status" value="1"/>
</dbReference>
<evidence type="ECO:0000256" key="12">
    <source>
        <dbReference type="ARBA" id="ARBA00043086"/>
    </source>
</evidence>
<organism evidence="15">
    <name type="scientific">Fonticula alba</name>
    <name type="common">Slime mold</name>
    <dbReference type="NCBI Taxonomy" id="691883"/>
    <lineage>
        <taxon>Eukaryota</taxon>
        <taxon>Rotosphaerida</taxon>
        <taxon>Fonticulaceae</taxon>
        <taxon>Fonticula</taxon>
    </lineage>
</organism>
<keyword evidence="16" id="KW-1185">Reference proteome</keyword>
<dbReference type="GO" id="GO:0005953">
    <property type="term" value="C:CAAX-protein geranylgeranyltransferase complex"/>
    <property type="evidence" value="ECO:0007669"/>
    <property type="project" value="TreeGrafter"/>
</dbReference>
<dbReference type="PANTHER" id="PTHR11129:SF1">
    <property type="entry name" value="PROTEIN FARNESYLTRANSFERASE_GERANYLGERANYLTRANSFERASE TYPE-1 SUBUNIT ALPHA"/>
    <property type="match status" value="1"/>
</dbReference>
<evidence type="ECO:0000256" key="8">
    <source>
        <dbReference type="ARBA" id="ARBA00022842"/>
    </source>
</evidence>
<dbReference type="Proteomes" id="UP000030693">
    <property type="component" value="Unassembled WGS sequence"/>
</dbReference>
<name>A0A058Z128_FONAL</name>
<dbReference type="RefSeq" id="XP_009497661.1">
    <property type="nucleotide sequence ID" value="XM_009499386.1"/>
</dbReference>
<evidence type="ECO:0000256" key="5">
    <source>
        <dbReference type="ARBA" id="ARBA00022602"/>
    </source>
</evidence>
<dbReference type="EC" id="2.5.1.58" evidence="4"/>
<dbReference type="GeneID" id="20530297"/>
<dbReference type="PROSITE" id="PS51147">
    <property type="entry name" value="PFTA"/>
    <property type="match status" value="5"/>
</dbReference>
<evidence type="ECO:0000256" key="7">
    <source>
        <dbReference type="ARBA" id="ARBA00022737"/>
    </source>
</evidence>
<gene>
    <name evidence="15" type="ORF">H696_05572</name>
</gene>
<evidence type="ECO:0000313" key="15">
    <source>
        <dbReference type="EMBL" id="KCV67841.1"/>
    </source>
</evidence>
<evidence type="ECO:0000313" key="16">
    <source>
        <dbReference type="Proteomes" id="UP000030693"/>
    </source>
</evidence>
<dbReference type="EMBL" id="KB932212">
    <property type="protein sequence ID" value="KCV67841.1"/>
    <property type="molecule type" value="Genomic_DNA"/>
</dbReference>
<comment type="similarity">
    <text evidence="2">Belongs to the protein prenyltransferase subunit alpha family.</text>
</comment>
<dbReference type="OrthoDB" id="272289at2759"/>
<evidence type="ECO:0000256" key="2">
    <source>
        <dbReference type="ARBA" id="ARBA00006734"/>
    </source>
</evidence>
<protein>
    <recommendedName>
        <fullName evidence="9">Protein farnesyltransferase/geranylgeranyltransferase type-1 subunit alpha</fullName>
        <ecNumber evidence="4">2.5.1.58</ecNumber>
        <ecNumber evidence="3">2.5.1.59</ecNumber>
    </recommendedName>
    <alternativeName>
        <fullName evidence="12">CAAX farnesyltransferase subunit alpha</fullName>
    </alternativeName>
    <alternativeName>
        <fullName evidence="11">FTase-alpha</fullName>
    </alternativeName>
    <alternativeName>
        <fullName evidence="10">Ras proteins prenyltransferase subunit alpha</fullName>
    </alternativeName>
    <alternativeName>
        <fullName evidence="13">Type I protein geranyl-geranyltransferase subunit alpha</fullName>
    </alternativeName>
</protein>
<evidence type="ECO:0000256" key="11">
    <source>
        <dbReference type="ARBA" id="ARBA00042436"/>
    </source>
</evidence>
<evidence type="ECO:0000256" key="4">
    <source>
        <dbReference type="ARBA" id="ARBA00012702"/>
    </source>
</evidence>
<dbReference type="OMA" id="HRHTIID"/>
<dbReference type="SUPFAM" id="SSF48439">
    <property type="entry name" value="Protein prenylyltransferase"/>
    <property type="match status" value="1"/>
</dbReference>
<proteinExistence type="inferred from homology"/>
<dbReference type="InterPro" id="IPR002088">
    <property type="entry name" value="Prenyl_trans_a"/>
</dbReference>